<keyword evidence="5" id="KW-0862">Zinc</keyword>
<name>A0A1V6TZN1_9EURO</name>
<feature type="region of interest" description="Disordered" evidence="9">
    <location>
        <begin position="501"/>
        <end position="520"/>
    </location>
</feature>
<dbReference type="GO" id="GO:0008270">
    <property type="term" value="F:zinc ion binding"/>
    <property type="evidence" value="ECO:0007669"/>
    <property type="project" value="UniProtKB-KW"/>
</dbReference>
<evidence type="ECO:0000256" key="1">
    <source>
        <dbReference type="ARBA" id="ARBA00004370"/>
    </source>
</evidence>
<feature type="region of interest" description="Disordered" evidence="9">
    <location>
        <begin position="434"/>
        <end position="463"/>
    </location>
</feature>
<gene>
    <name evidence="12" type="ORF">PENSTE_c001G06074</name>
</gene>
<dbReference type="GO" id="GO:0016020">
    <property type="term" value="C:membrane"/>
    <property type="evidence" value="ECO:0007669"/>
    <property type="project" value="UniProtKB-SubCell"/>
</dbReference>
<feature type="compositionally biased region" description="Basic and acidic residues" evidence="9">
    <location>
        <begin position="314"/>
        <end position="341"/>
    </location>
</feature>
<dbReference type="EMBL" id="MLKD01000001">
    <property type="protein sequence ID" value="OQE31785.1"/>
    <property type="molecule type" value="Genomic_DNA"/>
</dbReference>
<organism evidence="12 13">
    <name type="scientific">Penicillium steckii</name>
    <dbReference type="NCBI Taxonomy" id="303698"/>
    <lineage>
        <taxon>Eukaryota</taxon>
        <taxon>Fungi</taxon>
        <taxon>Dikarya</taxon>
        <taxon>Ascomycota</taxon>
        <taxon>Pezizomycotina</taxon>
        <taxon>Eurotiomycetes</taxon>
        <taxon>Eurotiomycetidae</taxon>
        <taxon>Eurotiales</taxon>
        <taxon>Aspergillaceae</taxon>
        <taxon>Penicillium</taxon>
    </lineage>
</organism>
<evidence type="ECO:0000256" key="10">
    <source>
        <dbReference type="SAM" id="Phobius"/>
    </source>
</evidence>
<keyword evidence="13" id="KW-1185">Reference proteome</keyword>
<feature type="compositionally biased region" description="Acidic residues" evidence="9">
    <location>
        <begin position="436"/>
        <end position="450"/>
    </location>
</feature>
<dbReference type="CDD" id="cd16454">
    <property type="entry name" value="RING-H2_PA-TM-RING"/>
    <property type="match status" value="1"/>
</dbReference>
<evidence type="ECO:0000313" key="12">
    <source>
        <dbReference type="EMBL" id="OQE31785.1"/>
    </source>
</evidence>
<keyword evidence="4 8" id="KW-0863">Zinc-finger</keyword>
<feature type="region of interest" description="Disordered" evidence="9">
    <location>
        <begin position="308"/>
        <end position="376"/>
    </location>
</feature>
<feature type="domain" description="RING-type" evidence="11">
    <location>
        <begin position="383"/>
        <end position="425"/>
    </location>
</feature>
<feature type="transmembrane region" description="Helical" evidence="10">
    <location>
        <begin position="26"/>
        <end position="44"/>
    </location>
</feature>
<accession>A0A1V6TZN1</accession>
<evidence type="ECO:0000256" key="9">
    <source>
        <dbReference type="SAM" id="MobiDB-lite"/>
    </source>
</evidence>
<evidence type="ECO:0000256" key="6">
    <source>
        <dbReference type="ARBA" id="ARBA00022989"/>
    </source>
</evidence>
<dbReference type="Gene3D" id="3.30.40.10">
    <property type="entry name" value="Zinc/RING finger domain, C3HC4 (zinc finger)"/>
    <property type="match status" value="1"/>
</dbReference>
<evidence type="ECO:0000259" key="11">
    <source>
        <dbReference type="PROSITE" id="PS50089"/>
    </source>
</evidence>
<evidence type="ECO:0000256" key="8">
    <source>
        <dbReference type="PROSITE-ProRule" id="PRU00175"/>
    </source>
</evidence>
<dbReference type="OrthoDB" id="8062037at2759"/>
<reference evidence="13" key="1">
    <citation type="journal article" date="2017" name="Nat. Microbiol.">
        <title>Global analysis of biosynthetic gene clusters reveals vast potential of secondary metabolite production in Penicillium species.</title>
        <authorList>
            <person name="Nielsen J.C."/>
            <person name="Grijseels S."/>
            <person name="Prigent S."/>
            <person name="Ji B."/>
            <person name="Dainat J."/>
            <person name="Nielsen K.F."/>
            <person name="Frisvad J.C."/>
            <person name="Workman M."/>
            <person name="Nielsen J."/>
        </authorList>
    </citation>
    <scope>NUCLEOTIDE SEQUENCE [LARGE SCALE GENOMIC DNA]</scope>
    <source>
        <strain evidence="13">IBT 24891</strain>
    </source>
</reference>
<dbReference type="AlphaFoldDB" id="A0A1V6TZN1"/>
<comment type="subcellular location">
    <subcellularLocation>
        <location evidence="1">Membrane</location>
    </subcellularLocation>
</comment>
<keyword evidence="3" id="KW-0479">Metal-binding</keyword>
<feature type="transmembrane region" description="Helical" evidence="10">
    <location>
        <begin position="231"/>
        <end position="253"/>
    </location>
</feature>
<dbReference type="PROSITE" id="PS50089">
    <property type="entry name" value="ZF_RING_2"/>
    <property type="match status" value="1"/>
</dbReference>
<evidence type="ECO:0000256" key="2">
    <source>
        <dbReference type="ARBA" id="ARBA00022692"/>
    </source>
</evidence>
<dbReference type="SUPFAM" id="SSF57850">
    <property type="entry name" value="RING/U-box"/>
    <property type="match status" value="1"/>
</dbReference>
<feature type="compositionally biased region" description="Low complexity" evidence="9">
    <location>
        <begin position="451"/>
        <end position="460"/>
    </location>
</feature>
<dbReference type="InterPro" id="IPR001841">
    <property type="entry name" value="Znf_RING"/>
</dbReference>
<dbReference type="STRING" id="303698.A0A1V6TZN1"/>
<evidence type="ECO:0000256" key="3">
    <source>
        <dbReference type="ARBA" id="ARBA00022723"/>
    </source>
</evidence>
<evidence type="ECO:0000313" key="13">
    <source>
        <dbReference type="Proteomes" id="UP000191285"/>
    </source>
</evidence>
<evidence type="ECO:0000256" key="7">
    <source>
        <dbReference type="ARBA" id="ARBA00023136"/>
    </source>
</evidence>
<feature type="region of interest" description="Disordered" evidence="9">
    <location>
        <begin position="530"/>
        <end position="566"/>
    </location>
</feature>
<keyword evidence="7 10" id="KW-0472">Membrane</keyword>
<comment type="caution">
    <text evidence="12">The sequence shown here is derived from an EMBL/GenBank/DDBJ whole genome shotgun (WGS) entry which is preliminary data.</text>
</comment>
<dbReference type="PANTHER" id="PTHR46539:SF1">
    <property type="entry name" value="E3 UBIQUITIN-PROTEIN LIGASE ATL42"/>
    <property type="match status" value="1"/>
</dbReference>
<feature type="compositionally biased region" description="Low complexity" evidence="9">
    <location>
        <begin position="539"/>
        <end position="549"/>
    </location>
</feature>
<feature type="compositionally biased region" description="Low complexity" evidence="9">
    <location>
        <begin position="359"/>
        <end position="376"/>
    </location>
</feature>
<sequence>MQCPASSSSSFSFSFLSFSFPSSTPYLTAIFQFLFFFSSLFSVVESISLSPSNNSQDLGQGQSHLFKFQGSSLLKDQTLAPLTDSLIRLPDKKLQTLTLQGSLYKATVESPFTQSGESSRIACVSCDSADYPGELSAGDTLGTVIAHRFAAVILYSTSASHCAISSDAQVENYQNVFTFNTPHGGDTLLKALDDSNPSVSIVSMSAYPPDAGTSASTSSNDSGDSPNTAMIILYSITGIITALFLGIIITGAVRAHRHPERYGPRRVAGRPRQSRARGIARAMLETIPIVKFGDNEDGVAAAKRDVEMSVNPEDPAHEQRPSLRSDSDSNAEHTTTPRETELSTSNNPTAGSDDDVSVAHAPPAATTPSTKPDAAADGGNFSCPICTDDFIKGQDLRVLPCNHQFHPECIDPWLINVSGTCPLCRIDLNPNKNEENAEDGENAENNEETPAEGTATPTAEVTQSRHNRLTNYLHGHGSLNARRMRNATVEERLAALRRVREENQDETINENDARPNRSRLTTRLRDRFRIRTRAHGLDSSPEVSGTSTPTVPPPAHTAPEGSESRT</sequence>
<dbReference type="Proteomes" id="UP000191285">
    <property type="component" value="Unassembled WGS sequence"/>
</dbReference>
<dbReference type="Pfam" id="PF13639">
    <property type="entry name" value="zf-RING_2"/>
    <property type="match status" value="1"/>
</dbReference>
<proteinExistence type="predicted"/>
<dbReference type="PANTHER" id="PTHR46539">
    <property type="entry name" value="E3 UBIQUITIN-PROTEIN LIGASE ATL42"/>
    <property type="match status" value="1"/>
</dbReference>
<dbReference type="SMART" id="SM00184">
    <property type="entry name" value="RING"/>
    <property type="match status" value="1"/>
</dbReference>
<protein>
    <recommendedName>
        <fullName evidence="11">RING-type domain-containing protein</fullName>
    </recommendedName>
</protein>
<keyword evidence="2 10" id="KW-0812">Transmembrane</keyword>
<dbReference type="InterPro" id="IPR013083">
    <property type="entry name" value="Znf_RING/FYVE/PHD"/>
</dbReference>
<evidence type="ECO:0000256" key="4">
    <source>
        <dbReference type="ARBA" id="ARBA00022771"/>
    </source>
</evidence>
<evidence type="ECO:0000256" key="5">
    <source>
        <dbReference type="ARBA" id="ARBA00022833"/>
    </source>
</evidence>
<keyword evidence="6 10" id="KW-1133">Transmembrane helix</keyword>